<evidence type="ECO:0000313" key="3">
    <source>
        <dbReference type="Proteomes" id="UP000298412"/>
    </source>
</evidence>
<dbReference type="Proteomes" id="UP000298412">
    <property type="component" value="Unassembled WGS sequence"/>
</dbReference>
<proteinExistence type="predicted"/>
<evidence type="ECO:0000256" key="1">
    <source>
        <dbReference type="SAM" id="Phobius"/>
    </source>
</evidence>
<feature type="transmembrane region" description="Helical" evidence="1">
    <location>
        <begin position="97"/>
        <end position="120"/>
    </location>
</feature>
<keyword evidence="1" id="KW-1133">Transmembrane helix</keyword>
<protein>
    <submittedName>
        <fullName evidence="2">DUF998 domain-containing protein</fullName>
    </submittedName>
</protein>
<feature type="transmembrane region" description="Helical" evidence="1">
    <location>
        <begin position="71"/>
        <end position="90"/>
    </location>
</feature>
<keyword evidence="1" id="KW-0472">Membrane</keyword>
<feature type="transmembrane region" description="Helical" evidence="1">
    <location>
        <begin position="196"/>
        <end position="214"/>
    </location>
</feature>
<feature type="transmembrane region" description="Helical" evidence="1">
    <location>
        <begin position="12"/>
        <end position="32"/>
    </location>
</feature>
<dbReference type="EMBL" id="SOFP01000046">
    <property type="protein sequence ID" value="TFC15251.1"/>
    <property type="molecule type" value="Genomic_DNA"/>
</dbReference>
<keyword evidence="3" id="KW-1185">Reference proteome</keyword>
<feature type="transmembrane region" description="Helical" evidence="1">
    <location>
        <begin position="132"/>
        <end position="155"/>
    </location>
</feature>
<dbReference type="AlphaFoldDB" id="A0A4R8WVD6"/>
<reference evidence="2 3" key="1">
    <citation type="submission" date="2019-03" db="EMBL/GenBank/DDBJ databases">
        <title>Genomics of glacier-inhabiting Cryobacterium strains.</title>
        <authorList>
            <person name="Liu Q."/>
            <person name="Xin Y.-H."/>
        </authorList>
    </citation>
    <scope>NUCLEOTIDE SEQUENCE [LARGE SCALE GENOMIC DNA]</scope>
    <source>
        <strain evidence="2 3">MDT1-3</strain>
    </source>
</reference>
<feature type="transmembrane region" description="Helical" evidence="1">
    <location>
        <begin position="162"/>
        <end position="184"/>
    </location>
</feature>
<evidence type="ECO:0000313" key="2">
    <source>
        <dbReference type="EMBL" id="TFC15251.1"/>
    </source>
</evidence>
<accession>A0A4R8WVD6</accession>
<comment type="caution">
    <text evidence="2">The sequence shown here is derived from an EMBL/GenBank/DDBJ whole genome shotgun (WGS) entry which is preliminary data.</text>
</comment>
<dbReference type="OrthoDB" id="2294590at2"/>
<name>A0A4R8WVD6_9MICO</name>
<dbReference type="Pfam" id="PF06197">
    <property type="entry name" value="DUF998"/>
    <property type="match status" value="1"/>
</dbReference>
<sequence>MTQSNRQFTAGIVLLFGLVYLVFESVAAAAWIDPPYDWARNFISDLGFSDCAVVEGNRLCSPLNSLMNAGLLVQGAVFTIGGLLVARLTLDTIRRRVVVGILLATSGVGTFFVGVLHQGVAFEAAGLNPLHLLAAALSIGAGNTGILLLGVFLVGKVPWRGYGIAILLLGVVGLTAGVLLRLGIDAGLGYGFIERIAVYPLNAWTVGSGVYLLTKCVRERRHPLSRSRPTVVERAESSARRPSPLS</sequence>
<dbReference type="RefSeq" id="WP_134566995.1">
    <property type="nucleotide sequence ID" value="NZ_SOFP01000046.1"/>
</dbReference>
<dbReference type="InterPro" id="IPR009339">
    <property type="entry name" value="DUF998"/>
</dbReference>
<gene>
    <name evidence="2" type="ORF">E3O19_08975</name>
</gene>
<organism evidence="2 3">
    <name type="scientific">Cryobacterium algoritolerans</name>
    <dbReference type="NCBI Taxonomy" id="1259184"/>
    <lineage>
        <taxon>Bacteria</taxon>
        <taxon>Bacillati</taxon>
        <taxon>Actinomycetota</taxon>
        <taxon>Actinomycetes</taxon>
        <taxon>Micrococcales</taxon>
        <taxon>Microbacteriaceae</taxon>
        <taxon>Cryobacterium</taxon>
    </lineage>
</organism>
<keyword evidence="1" id="KW-0812">Transmembrane</keyword>